<evidence type="ECO:0000256" key="12">
    <source>
        <dbReference type="RuleBase" id="RU003661"/>
    </source>
</evidence>
<dbReference type="GO" id="GO:0015986">
    <property type="term" value="P:proton motive force-driven ATP synthesis"/>
    <property type="evidence" value="ECO:0007669"/>
    <property type="project" value="InterPro"/>
</dbReference>
<keyword evidence="8 14" id="KW-1133">Transmembrane helix</keyword>
<reference evidence="15" key="1">
    <citation type="submission" date="2021-05" db="EMBL/GenBank/DDBJ databases">
        <title>Mitochondrial genomes within bark lice (Insecta: Psocodea: Psocomorpha) reveal novel gene rearrangements containing phylogenetic signal.</title>
        <authorList>
            <person name="Saenz Manchola O.F."/>
            <person name="Virrueta Herrera S."/>
            <person name="D'alessio L.M."/>
            <person name="Yoshizawa K."/>
            <person name="Garcia Aldrete A.N."/>
            <person name="Johnson K.P."/>
        </authorList>
    </citation>
    <scope>NUCLEOTIDE SEQUENCE</scope>
</reference>
<accession>A0A8K1ZFE6</accession>
<evidence type="ECO:0000256" key="3">
    <source>
        <dbReference type="ARBA" id="ARBA00011291"/>
    </source>
</evidence>
<evidence type="ECO:0000313" key="15">
    <source>
        <dbReference type="EMBL" id="UGS80246.1"/>
    </source>
</evidence>
<protein>
    <recommendedName>
        <fullName evidence="12">ATP synthase complex subunit 8</fullName>
    </recommendedName>
</protein>
<organism evidence="15">
    <name type="scientific">Eolachesilla chilensis</name>
    <dbReference type="NCBI Taxonomy" id="297977"/>
    <lineage>
        <taxon>Eukaryota</taxon>
        <taxon>Metazoa</taxon>
        <taxon>Ecdysozoa</taxon>
        <taxon>Arthropoda</taxon>
        <taxon>Hexapoda</taxon>
        <taxon>Insecta</taxon>
        <taxon>Pterygota</taxon>
        <taxon>Neoptera</taxon>
        <taxon>Paraneoptera</taxon>
        <taxon>Psocodea</taxon>
        <taxon>Psocomorpha</taxon>
        <taxon>Homilopsocidea</taxon>
        <taxon>Lachesilloidea</taxon>
        <taxon>Lachesillidae</taxon>
        <taxon>Eolachesilla</taxon>
    </lineage>
</organism>
<evidence type="ECO:0000256" key="8">
    <source>
        <dbReference type="ARBA" id="ARBA00022989"/>
    </source>
</evidence>
<keyword evidence="6 12" id="KW-0812">Transmembrane</keyword>
<dbReference type="GO" id="GO:0045259">
    <property type="term" value="C:proton-transporting ATP synthase complex"/>
    <property type="evidence" value="ECO:0007669"/>
    <property type="project" value="UniProtKB-KW"/>
</dbReference>
<proteinExistence type="inferred from homology"/>
<dbReference type="Pfam" id="PF00895">
    <property type="entry name" value="ATP-synt_8"/>
    <property type="match status" value="1"/>
</dbReference>
<dbReference type="EMBL" id="MZ274188">
    <property type="protein sequence ID" value="UGS80246.1"/>
    <property type="molecule type" value="Genomic_DNA"/>
</dbReference>
<evidence type="ECO:0000256" key="10">
    <source>
        <dbReference type="ARBA" id="ARBA00023128"/>
    </source>
</evidence>
<keyword evidence="4 12" id="KW-0813">Transport</keyword>
<keyword evidence="7 12" id="KW-0375">Hydrogen ion transport</keyword>
<comment type="similarity">
    <text evidence="2 12">Belongs to the ATPase protein 8 family.</text>
</comment>
<feature type="region of interest" description="Disordered" evidence="13">
    <location>
        <begin position="32"/>
        <end position="52"/>
    </location>
</feature>
<comment type="subcellular location">
    <subcellularLocation>
        <location evidence="1 12">Mitochondrion membrane</location>
        <topology evidence="1 12">Single-pass membrane protein</topology>
    </subcellularLocation>
</comment>
<dbReference type="InterPro" id="IPR001421">
    <property type="entry name" value="ATP8_metazoa"/>
</dbReference>
<evidence type="ECO:0000256" key="13">
    <source>
        <dbReference type="SAM" id="MobiDB-lite"/>
    </source>
</evidence>
<evidence type="ECO:0000256" key="11">
    <source>
        <dbReference type="ARBA" id="ARBA00023136"/>
    </source>
</evidence>
<evidence type="ECO:0000256" key="2">
    <source>
        <dbReference type="ARBA" id="ARBA00008892"/>
    </source>
</evidence>
<dbReference type="AlphaFoldDB" id="A0A8K1ZFE6"/>
<evidence type="ECO:0000256" key="5">
    <source>
        <dbReference type="ARBA" id="ARBA00022547"/>
    </source>
</evidence>
<keyword evidence="10 12" id="KW-0496">Mitochondrion</keyword>
<evidence type="ECO:0000256" key="6">
    <source>
        <dbReference type="ARBA" id="ARBA00022692"/>
    </source>
</evidence>
<dbReference type="GO" id="GO:0015078">
    <property type="term" value="F:proton transmembrane transporter activity"/>
    <property type="evidence" value="ECO:0007669"/>
    <property type="project" value="InterPro"/>
</dbReference>
<evidence type="ECO:0000256" key="1">
    <source>
        <dbReference type="ARBA" id="ARBA00004304"/>
    </source>
</evidence>
<feature type="transmembrane region" description="Helical" evidence="14">
    <location>
        <begin position="7"/>
        <end position="30"/>
    </location>
</feature>
<evidence type="ECO:0000256" key="7">
    <source>
        <dbReference type="ARBA" id="ARBA00022781"/>
    </source>
</evidence>
<keyword evidence="9 12" id="KW-0406">Ion transport</keyword>
<comment type="subunit">
    <text evidence="3">F-type ATPases have 2 components, CF(1) - the catalytic core - and CF(0) - the membrane proton channel.</text>
</comment>
<dbReference type="GO" id="GO:0031966">
    <property type="term" value="C:mitochondrial membrane"/>
    <property type="evidence" value="ECO:0007669"/>
    <property type="project" value="UniProtKB-SubCell"/>
</dbReference>
<sequence length="52" mass="6034">MPQMNPIWWLSLFIMFISVLLLVNSLNYFISPVSPNSSTSTSSSLNLKNWKW</sequence>
<evidence type="ECO:0000256" key="14">
    <source>
        <dbReference type="SAM" id="Phobius"/>
    </source>
</evidence>
<evidence type="ECO:0000256" key="9">
    <source>
        <dbReference type="ARBA" id="ARBA00023065"/>
    </source>
</evidence>
<keyword evidence="11 14" id="KW-0472">Membrane</keyword>
<name>A0A8K1ZFE6_9NEOP</name>
<evidence type="ECO:0000256" key="4">
    <source>
        <dbReference type="ARBA" id="ARBA00022448"/>
    </source>
</evidence>
<keyword evidence="5 12" id="KW-0138">CF(0)</keyword>
<geneLocation type="mitochondrion" evidence="15"/>
<gene>
    <name evidence="15" type="primary">ATP8</name>
</gene>